<gene>
    <name evidence="1" type="primary">Cnig_chr_X.g23557</name>
    <name evidence="1" type="ORF">B9Z55_023557</name>
</gene>
<comment type="caution">
    <text evidence="1">The sequence shown here is derived from an EMBL/GenBank/DDBJ whole genome shotgun (WGS) entry which is preliminary data.</text>
</comment>
<proteinExistence type="predicted"/>
<evidence type="ECO:0000313" key="2">
    <source>
        <dbReference type="Proteomes" id="UP000230233"/>
    </source>
</evidence>
<organism evidence="1 2">
    <name type="scientific">Caenorhabditis nigoni</name>
    <dbReference type="NCBI Taxonomy" id="1611254"/>
    <lineage>
        <taxon>Eukaryota</taxon>
        <taxon>Metazoa</taxon>
        <taxon>Ecdysozoa</taxon>
        <taxon>Nematoda</taxon>
        <taxon>Chromadorea</taxon>
        <taxon>Rhabditida</taxon>
        <taxon>Rhabditina</taxon>
        <taxon>Rhabditomorpha</taxon>
        <taxon>Rhabditoidea</taxon>
        <taxon>Rhabditidae</taxon>
        <taxon>Peloderinae</taxon>
        <taxon>Caenorhabditis</taxon>
    </lineage>
</organism>
<keyword evidence="2" id="KW-1185">Reference proteome</keyword>
<sequence>MGQRPRDIHPDIQNLVNVISNDSLSNITIVVTTQVEPDFVSLVAFLAEKRMEFAVTNDATIPDALNAPRASDEESRMVRGCVKREGPELSAPIKEQPEIYRKHLETNHNYQRRGQNRKSRNLKPLFQDVEEETDDLEEQPVTVEQSSSSTKMIELCDMKIIKSNSFHHKAHAAAHLRIKTWKCTLCETIGLEVPLDSQRLDLREEPRWKRMREDRICNHLETLKLPFNCSLDYPRCS</sequence>
<name>A0A2G5SQL0_9PELO</name>
<protein>
    <submittedName>
        <fullName evidence="1">Uncharacterized protein</fullName>
    </submittedName>
</protein>
<dbReference type="AlphaFoldDB" id="A0A2G5SQL0"/>
<dbReference type="OrthoDB" id="3437960at2759"/>
<reference evidence="2" key="1">
    <citation type="submission" date="2017-10" db="EMBL/GenBank/DDBJ databases">
        <title>Rapid genome shrinkage in a self-fertile nematode reveals novel sperm competition proteins.</title>
        <authorList>
            <person name="Yin D."/>
            <person name="Schwarz E.M."/>
            <person name="Thomas C.G."/>
            <person name="Felde R.L."/>
            <person name="Korf I.F."/>
            <person name="Cutter A.D."/>
            <person name="Schartner C.M."/>
            <person name="Ralston E.J."/>
            <person name="Meyer B.J."/>
            <person name="Haag E.S."/>
        </authorList>
    </citation>
    <scope>NUCLEOTIDE SEQUENCE [LARGE SCALE GENOMIC DNA]</scope>
    <source>
        <strain evidence="2">JU1422</strain>
    </source>
</reference>
<dbReference type="EMBL" id="PDUG01000006">
    <property type="protein sequence ID" value="PIC17252.1"/>
    <property type="molecule type" value="Genomic_DNA"/>
</dbReference>
<dbReference type="Proteomes" id="UP000230233">
    <property type="component" value="Chromosome X"/>
</dbReference>
<evidence type="ECO:0000313" key="1">
    <source>
        <dbReference type="EMBL" id="PIC17252.1"/>
    </source>
</evidence>
<accession>A0A2G5SQL0</accession>